<comment type="caution">
    <text evidence="2">The sequence shown here is derived from an EMBL/GenBank/DDBJ whole genome shotgun (WGS) entry which is preliminary data.</text>
</comment>
<dbReference type="RefSeq" id="WP_146588922.1">
    <property type="nucleotide sequence ID" value="NZ_SJPO01000008.1"/>
</dbReference>
<evidence type="ECO:0000256" key="1">
    <source>
        <dbReference type="SAM" id="MobiDB-lite"/>
    </source>
</evidence>
<keyword evidence="3" id="KW-1185">Reference proteome</keyword>
<dbReference type="EMBL" id="SJPO01000008">
    <property type="protein sequence ID" value="TWT74502.1"/>
    <property type="molecule type" value="Genomic_DNA"/>
</dbReference>
<evidence type="ECO:0000313" key="3">
    <source>
        <dbReference type="Proteomes" id="UP000318478"/>
    </source>
</evidence>
<proteinExistence type="predicted"/>
<dbReference type="AlphaFoldDB" id="A0A5C5YI66"/>
<evidence type="ECO:0000313" key="2">
    <source>
        <dbReference type="EMBL" id="TWT74502.1"/>
    </source>
</evidence>
<sequence length="248" mass="27439">MIHCRFVTLAFCLVTTLSVNDDAVAAGGTTIVATKGQPANVSPNWPEGAGELVNDASRTSGWNSWFSEWPNDVHQYAFEIKSTDDLNRLIERLAAIKSDLRQIRLSHLKEPNGLGLVTRVPEGNGIAVIFSIGDQARIDQWFKHVRKPFGVMEFAATPEAVPPTLTIFIQNAVVDLNELKVPEGIDVLAGYVPTVFHKSNTTIKQRKAKEGSKTPEPESQRNKLDDRSLTAMNQIEAFIDSQKSRTKQ</sequence>
<protein>
    <submittedName>
        <fullName evidence="2">Uncharacterized protein</fullName>
    </submittedName>
</protein>
<accession>A0A5C5YI66</accession>
<dbReference type="Proteomes" id="UP000318478">
    <property type="component" value="Unassembled WGS sequence"/>
</dbReference>
<feature type="region of interest" description="Disordered" evidence="1">
    <location>
        <begin position="202"/>
        <end position="229"/>
    </location>
</feature>
<dbReference type="OrthoDB" id="274080at2"/>
<gene>
    <name evidence="2" type="ORF">Pla123a_33250</name>
</gene>
<name>A0A5C5YI66_9BACT</name>
<feature type="compositionally biased region" description="Basic and acidic residues" evidence="1">
    <location>
        <begin position="208"/>
        <end position="228"/>
    </location>
</feature>
<reference evidence="2 3" key="1">
    <citation type="submission" date="2019-02" db="EMBL/GenBank/DDBJ databases">
        <title>Deep-cultivation of Planctomycetes and their phenomic and genomic characterization uncovers novel biology.</title>
        <authorList>
            <person name="Wiegand S."/>
            <person name="Jogler M."/>
            <person name="Boedeker C."/>
            <person name="Pinto D."/>
            <person name="Vollmers J."/>
            <person name="Rivas-Marin E."/>
            <person name="Kohn T."/>
            <person name="Peeters S.H."/>
            <person name="Heuer A."/>
            <person name="Rast P."/>
            <person name="Oberbeckmann S."/>
            <person name="Bunk B."/>
            <person name="Jeske O."/>
            <person name="Meyerdierks A."/>
            <person name="Storesund J.E."/>
            <person name="Kallscheuer N."/>
            <person name="Luecker S."/>
            <person name="Lage O.M."/>
            <person name="Pohl T."/>
            <person name="Merkel B.J."/>
            <person name="Hornburger P."/>
            <person name="Mueller R.-W."/>
            <person name="Bruemmer F."/>
            <person name="Labrenz M."/>
            <person name="Spormann A.M."/>
            <person name="Op Den Camp H."/>
            <person name="Overmann J."/>
            <person name="Amann R."/>
            <person name="Jetten M.S.M."/>
            <person name="Mascher T."/>
            <person name="Medema M.H."/>
            <person name="Devos D.P."/>
            <person name="Kaster A.-K."/>
            <person name="Ovreas L."/>
            <person name="Rohde M."/>
            <person name="Galperin M.Y."/>
            <person name="Jogler C."/>
        </authorList>
    </citation>
    <scope>NUCLEOTIDE SEQUENCE [LARGE SCALE GENOMIC DNA]</scope>
    <source>
        <strain evidence="2 3">Pla123a</strain>
    </source>
</reference>
<organism evidence="2 3">
    <name type="scientific">Posidoniimonas polymericola</name>
    <dbReference type="NCBI Taxonomy" id="2528002"/>
    <lineage>
        <taxon>Bacteria</taxon>
        <taxon>Pseudomonadati</taxon>
        <taxon>Planctomycetota</taxon>
        <taxon>Planctomycetia</taxon>
        <taxon>Pirellulales</taxon>
        <taxon>Lacipirellulaceae</taxon>
        <taxon>Posidoniimonas</taxon>
    </lineage>
</organism>